<dbReference type="EMBL" id="JANRMI010000001">
    <property type="protein sequence ID" value="MDG0815510.1"/>
    <property type="molecule type" value="Genomic_DNA"/>
</dbReference>
<evidence type="ECO:0000313" key="2">
    <source>
        <dbReference type="EMBL" id="MDG0815510.1"/>
    </source>
</evidence>
<reference evidence="2" key="1">
    <citation type="submission" date="2022-08" db="EMBL/GenBank/DDBJ databases">
        <title>Novel Bdellovibrio Species Isolated from Svalbard: Designation Bdellovibrio svalbardensis.</title>
        <authorList>
            <person name="Mitchell R.J."/>
            <person name="Choi S.Y."/>
        </authorList>
    </citation>
    <scope>NUCLEOTIDE SEQUENCE</scope>
    <source>
        <strain evidence="2">PAP01</strain>
    </source>
</reference>
<gene>
    <name evidence="2" type="ORF">NWE73_03985</name>
</gene>
<evidence type="ECO:0000313" key="3">
    <source>
        <dbReference type="Proteomes" id="UP001152321"/>
    </source>
</evidence>
<keyword evidence="1" id="KW-0732">Signal</keyword>
<feature type="chain" id="PRO_5046155096" evidence="1">
    <location>
        <begin position="21"/>
        <end position="149"/>
    </location>
</feature>
<dbReference type="RefSeq" id="WP_277576985.1">
    <property type="nucleotide sequence ID" value="NZ_JANRMI010000001.1"/>
</dbReference>
<protein>
    <submittedName>
        <fullName evidence="2">Uncharacterized protein</fullName>
    </submittedName>
</protein>
<accession>A0ABT6DGW9</accession>
<evidence type="ECO:0000256" key="1">
    <source>
        <dbReference type="SAM" id="SignalP"/>
    </source>
</evidence>
<organism evidence="2 3">
    <name type="scientific">Bdellovibrio svalbardensis</name>
    <dbReference type="NCBI Taxonomy" id="2972972"/>
    <lineage>
        <taxon>Bacteria</taxon>
        <taxon>Pseudomonadati</taxon>
        <taxon>Bdellovibrionota</taxon>
        <taxon>Bdellovibrionia</taxon>
        <taxon>Bdellovibrionales</taxon>
        <taxon>Pseudobdellovibrionaceae</taxon>
        <taxon>Bdellovibrio</taxon>
    </lineage>
</organism>
<comment type="caution">
    <text evidence="2">The sequence shown here is derived from an EMBL/GenBank/DDBJ whole genome shotgun (WGS) entry which is preliminary data.</text>
</comment>
<feature type="signal peptide" evidence="1">
    <location>
        <begin position="1"/>
        <end position="20"/>
    </location>
</feature>
<name>A0ABT6DGW9_9BACT</name>
<proteinExistence type="predicted"/>
<sequence length="149" mass="16341">MMKKFLGVLVTILMAAPAMARVSNQEFLDKLVKSVNEQLVVINKERAADGKKLYCQQLSEQGVQSLAKYALKYDLRSYDVLSFVSSAADQLFCYPLACPSQGRASLGGAICNAKSYNMDLSLLRAALSSMNGAEVENYDTLQSIAERAR</sequence>
<dbReference type="Proteomes" id="UP001152321">
    <property type="component" value="Unassembled WGS sequence"/>
</dbReference>
<keyword evidence="3" id="KW-1185">Reference proteome</keyword>